<dbReference type="Proteomes" id="UP000683551">
    <property type="component" value="Chromosome"/>
</dbReference>
<keyword evidence="3 9" id="KW-1003">Cell membrane</keyword>
<dbReference type="GO" id="GO:0043952">
    <property type="term" value="P:protein transport by the Sec complex"/>
    <property type="evidence" value="ECO:0007669"/>
    <property type="project" value="UniProtKB-UniRule"/>
</dbReference>
<reference evidence="10 12" key="1">
    <citation type="submission" date="2016-01" db="EMBL/GenBank/DDBJ databases">
        <title>Genome sequence of the acidophilic iron oxidising Ferrovum strain Z-31.</title>
        <authorList>
            <person name="Poehlein A."/>
            <person name="Ullrich S.R."/>
            <person name="Schloemann M."/>
            <person name="Muehling M."/>
            <person name="Daniel R."/>
        </authorList>
    </citation>
    <scope>NUCLEOTIDE SEQUENCE [LARGE SCALE GENOMIC DNA]</scope>
    <source>
        <strain evidence="10 12">Z-31</strain>
    </source>
</reference>
<dbReference type="InterPro" id="IPR005807">
    <property type="entry name" value="SecE_bac"/>
</dbReference>
<dbReference type="GO" id="GO:0006605">
    <property type="term" value="P:protein targeting"/>
    <property type="evidence" value="ECO:0007669"/>
    <property type="project" value="UniProtKB-UniRule"/>
</dbReference>
<dbReference type="AlphaFoldDB" id="A0A859A9G8"/>
<dbReference type="RefSeq" id="WP_062187356.1">
    <property type="nucleotide sequence ID" value="NZ_CP053675.1"/>
</dbReference>
<evidence type="ECO:0000256" key="7">
    <source>
        <dbReference type="ARBA" id="ARBA00023010"/>
    </source>
</evidence>
<proteinExistence type="inferred from homology"/>
<evidence type="ECO:0000313" key="11">
    <source>
        <dbReference type="EMBL" id="QWY76795.1"/>
    </source>
</evidence>
<gene>
    <name evidence="9 10" type="primary">secE</name>
    <name evidence="10" type="ORF">FEMY_03040</name>
    <name evidence="11" type="ORF">JZL65_09850</name>
</gene>
<evidence type="ECO:0000256" key="5">
    <source>
        <dbReference type="ARBA" id="ARBA00022927"/>
    </source>
</evidence>
<feature type="transmembrane region" description="Helical" evidence="9">
    <location>
        <begin position="83"/>
        <end position="107"/>
    </location>
</feature>
<dbReference type="GO" id="GO:0005886">
    <property type="term" value="C:plasma membrane"/>
    <property type="evidence" value="ECO:0007669"/>
    <property type="project" value="UniProtKB-UniRule"/>
</dbReference>
<comment type="subcellular location">
    <subcellularLocation>
        <location evidence="1">Membrane</location>
    </subcellularLocation>
</comment>
<evidence type="ECO:0000256" key="3">
    <source>
        <dbReference type="ARBA" id="ARBA00022475"/>
    </source>
</evidence>
<dbReference type="GO" id="GO:0009306">
    <property type="term" value="P:protein secretion"/>
    <property type="evidence" value="ECO:0007669"/>
    <property type="project" value="UniProtKB-UniRule"/>
</dbReference>
<organism evidence="10 12">
    <name type="scientific">Ferrovum myxofaciens</name>
    <dbReference type="NCBI Taxonomy" id="416213"/>
    <lineage>
        <taxon>Bacteria</taxon>
        <taxon>Pseudomonadati</taxon>
        <taxon>Pseudomonadota</taxon>
        <taxon>Betaproteobacteria</taxon>
        <taxon>Ferrovales</taxon>
        <taxon>Ferrovaceae</taxon>
        <taxon>Ferrovum</taxon>
    </lineage>
</organism>
<dbReference type="EMBL" id="LRRD01000005">
    <property type="protein sequence ID" value="KXW59078.1"/>
    <property type="molecule type" value="Genomic_DNA"/>
</dbReference>
<dbReference type="InterPro" id="IPR001901">
    <property type="entry name" value="Translocase_SecE/Sec61-g"/>
</dbReference>
<dbReference type="GO" id="GO:0065002">
    <property type="term" value="P:intracellular protein transmembrane transport"/>
    <property type="evidence" value="ECO:0007669"/>
    <property type="project" value="UniProtKB-UniRule"/>
</dbReference>
<keyword evidence="5 9" id="KW-0653">Protein transport</keyword>
<name>A0A859A9G8_9PROT</name>
<dbReference type="Pfam" id="PF00584">
    <property type="entry name" value="SecE"/>
    <property type="match status" value="1"/>
</dbReference>
<feature type="transmembrane region" description="Helical" evidence="9">
    <location>
        <begin position="7"/>
        <end position="24"/>
    </location>
</feature>
<evidence type="ECO:0000313" key="10">
    <source>
        <dbReference type="EMBL" id="KXW59078.1"/>
    </source>
</evidence>
<comment type="caution">
    <text evidence="9">Lacks conserved residue(s) required for the propagation of feature annotation.</text>
</comment>
<dbReference type="PATRIC" id="fig|1789004.3.peg.301"/>
<keyword evidence="7 9" id="KW-0811">Translocation</keyword>
<evidence type="ECO:0000256" key="4">
    <source>
        <dbReference type="ARBA" id="ARBA00022692"/>
    </source>
</evidence>
<accession>A0A859A9G8</accession>
<comment type="similarity">
    <text evidence="9">Belongs to the SecE/SEC61-gamma family.</text>
</comment>
<evidence type="ECO:0000256" key="1">
    <source>
        <dbReference type="ARBA" id="ARBA00004370"/>
    </source>
</evidence>
<feature type="transmembrane region" description="Helical" evidence="9">
    <location>
        <begin position="30"/>
        <end position="51"/>
    </location>
</feature>
<dbReference type="NCBIfam" id="TIGR00964">
    <property type="entry name" value="secE_bact"/>
    <property type="match status" value="1"/>
</dbReference>
<accession>A0A149W0V3</accession>
<dbReference type="HAMAP" id="MF_00422">
    <property type="entry name" value="SecE"/>
    <property type="match status" value="1"/>
</dbReference>
<dbReference type="NCBIfam" id="NF004371">
    <property type="entry name" value="PRK05740.1-1"/>
    <property type="match status" value="1"/>
</dbReference>
<dbReference type="PRINTS" id="PR01650">
    <property type="entry name" value="SECETRNLCASE"/>
</dbReference>
<dbReference type="PANTHER" id="PTHR33910">
    <property type="entry name" value="PROTEIN TRANSLOCASE SUBUNIT SECE"/>
    <property type="match status" value="1"/>
</dbReference>
<dbReference type="EMBL" id="CP071137">
    <property type="protein sequence ID" value="QWY76795.1"/>
    <property type="molecule type" value="Genomic_DNA"/>
</dbReference>
<dbReference type="InterPro" id="IPR038379">
    <property type="entry name" value="SecE_sf"/>
</dbReference>
<evidence type="ECO:0000256" key="6">
    <source>
        <dbReference type="ARBA" id="ARBA00022989"/>
    </source>
</evidence>
<keyword evidence="12" id="KW-1185">Reference proteome</keyword>
<evidence type="ECO:0000256" key="9">
    <source>
        <dbReference type="HAMAP-Rule" id="MF_00422"/>
    </source>
</evidence>
<keyword evidence="8 9" id="KW-0472">Membrane</keyword>
<reference evidence="11" key="2">
    <citation type="submission" date="2021-02" db="EMBL/GenBank/DDBJ databases">
        <title>Comparative genomics of Ferrovum myxofaciens strains, predominant extremophile bacteria forming large biofilm stalactites in acid mine ecosystems.</title>
        <authorList>
            <person name="Burkartova K."/>
            <person name="Ridl J."/>
            <person name="Pajer P."/>
            <person name="Falteisek L."/>
        </authorList>
    </citation>
    <scope>NUCLEOTIDE SEQUENCE</scope>
    <source>
        <strain evidence="11">MI1III</strain>
    </source>
</reference>
<keyword evidence="6 9" id="KW-1133">Transmembrane helix</keyword>
<comment type="subunit">
    <text evidence="9">Component of the Sec protein translocase complex. Heterotrimer consisting of SecY, SecE and SecG subunits. The heterotrimers can form oligomers, although 1 heterotrimer is thought to be able to translocate proteins. Interacts with the ribosome. Interacts with SecDF, and other proteins may be involved. Interacts with SecA.</text>
</comment>
<dbReference type="GeneID" id="301710111"/>
<dbReference type="Proteomes" id="UP000075653">
    <property type="component" value="Unassembled WGS sequence"/>
</dbReference>
<dbReference type="Gene3D" id="1.20.5.1030">
    <property type="entry name" value="Preprotein translocase secy subunit"/>
    <property type="match status" value="1"/>
</dbReference>
<protein>
    <recommendedName>
        <fullName evidence="9">Protein translocase subunit SecE</fullName>
    </recommendedName>
</protein>
<evidence type="ECO:0000256" key="8">
    <source>
        <dbReference type="ARBA" id="ARBA00023136"/>
    </source>
</evidence>
<evidence type="ECO:0000313" key="12">
    <source>
        <dbReference type="Proteomes" id="UP000075653"/>
    </source>
</evidence>
<comment type="function">
    <text evidence="9">Essential subunit of the Sec protein translocation channel SecYEG. Clamps together the 2 halves of SecY. May contact the channel plug during translocation.</text>
</comment>
<keyword evidence="2 9" id="KW-0813">Transport</keyword>
<dbReference type="PANTHER" id="PTHR33910:SF1">
    <property type="entry name" value="PROTEIN TRANSLOCASE SUBUNIT SECE"/>
    <property type="match status" value="1"/>
</dbReference>
<sequence>MADKLKFALALALVVAGLVGYYQLADHALVLRVLAVLAGLGLGAAVAWFTVPGQDFYRFSQDAVVEARRVVWPSRKETWQTTLVVFALVLVVGVFLWLVDWGLLVAVQRLMGRSE</sequence>
<evidence type="ECO:0000256" key="2">
    <source>
        <dbReference type="ARBA" id="ARBA00022448"/>
    </source>
</evidence>
<keyword evidence="4 9" id="KW-0812">Transmembrane</keyword>
<dbReference type="GO" id="GO:0008320">
    <property type="term" value="F:protein transmembrane transporter activity"/>
    <property type="evidence" value="ECO:0007669"/>
    <property type="project" value="UniProtKB-UniRule"/>
</dbReference>